<reference evidence="2 3" key="1">
    <citation type="submission" date="2016-04" db="EMBL/GenBank/DDBJ databases">
        <title>A degradative enzymes factory behind the ericoid mycorrhizal symbiosis.</title>
        <authorList>
            <consortium name="DOE Joint Genome Institute"/>
            <person name="Martino E."/>
            <person name="Morin E."/>
            <person name="Grelet G."/>
            <person name="Kuo A."/>
            <person name="Kohler A."/>
            <person name="Daghino S."/>
            <person name="Barry K."/>
            <person name="Choi C."/>
            <person name="Cichocki N."/>
            <person name="Clum A."/>
            <person name="Copeland A."/>
            <person name="Hainaut M."/>
            <person name="Haridas S."/>
            <person name="Labutti K."/>
            <person name="Lindquist E."/>
            <person name="Lipzen A."/>
            <person name="Khouja H.-R."/>
            <person name="Murat C."/>
            <person name="Ohm R."/>
            <person name="Olson A."/>
            <person name="Spatafora J."/>
            <person name="Veneault-Fourrey C."/>
            <person name="Henrissat B."/>
            <person name="Grigoriev I."/>
            <person name="Martin F."/>
            <person name="Perotto S."/>
        </authorList>
    </citation>
    <scope>NUCLEOTIDE SEQUENCE [LARGE SCALE GENOMIC DNA]</scope>
    <source>
        <strain evidence="2 3">E</strain>
    </source>
</reference>
<dbReference type="RefSeq" id="XP_024738640.1">
    <property type="nucleotide sequence ID" value="XM_024886740.1"/>
</dbReference>
<evidence type="ECO:0000256" key="1">
    <source>
        <dbReference type="SAM" id="MobiDB-lite"/>
    </source>
</evidence>
<dbReference type="AlphaFoldDB" id="A0A2J6TFE3"/>
<evidence type="ECO:0000313" key="3">
    <source>
        <dbReference type="Proteomes" id="UP000235371"/>
    </source>
</evidence>
<dbReference type="SUPFAM" id="SSF52540">
    <property type="entry name" value="P-loop containing nucleoside triphosphate hydrolases"/>
    <property type="match status" value="1"/>
</dbReference>
<dbReference type="Gene3D" id="3.40.50.300">
    <property type="entry name" value="P-loop containing nucleotide triphosphate hydrolases"/>
    <property type="match status" value="1"/>
</dbReference>
<feature type="compositionally biased region" description="Polar residues" evidence="1">
    <location>
        <begin position="163"/>
        <end position="172"/>
    </location>
</feature>
<keyword evidence="3" id="KW-1185">Reference proteome</keyword>
<dbReference type="GeneID" id="36594817"/>
<dbReference type="STRING" id="1095630.A0A2J6TFE3"/>
<dbReference type="EMBL" id="KZ613786">
    <property type="protein sequence ID" value="PMD61736.1"/>
    <property type="molecule type" value="Genomic_DNA"/>
</dbReference>
<organism evidence="2 3">
    <name type="scientific">Hyaloscypha bicolor E</name>
    <dbReference type="NCBI Taxonomy" id="1095630"/>
    <lineage>
        <taxon>Eukaryota</taxon>
        <taxon>Fungi</taxon>
        <taxon>Dikarya</taxon>
        <taxon>Ascomycota</taxon>
        <taxon>Pezizomycotina</taxon>
        <taxon>Leotiomycetes</taxon>
        <taxon>Helotiales</taxon>
        <taxon>Hyaloscyphaceae</taxon>
        <taxon>Hyaloscypha</taxon>
        <taxon>Hyaloscypha bicolor</taxon>
    </lineage>
</organism>
<evidence type="ECO:0000313" key="2">
    <source>
        <dbReference type="EMBL" id="PMD61736.1"/>
    </source>
</evidence>
<dbReference type="Proteomes" id="UP000235371">
    <property type="component" value="Unassembled WGS sequence"/>
</dbReference>
<feature type="compositionally biased region" description="Polar residues" evidence="1">
    <location>
        <begin position="118"/>
        <end position="136"/>
    </location>
</feature>
<proteinExistence type="predicted"/>
<sequence length="670" mass="73803">MAPTLSLQKWVQEKYQTVGVDKEGNFIGEDRFRDKLISLYGSTENAQALDQKSWKKILAEIRQLVNVKAYLPTATSTPSPDSKTQPDRTEAKPRPTSKATSSSATAKTSLQPSHPEVNASTSTAGNLATKLRTQLPNPKANASTSTAGNSTTKLGAQPPNPKANASNHNQAPLNTKMLELIDDTRRPIGVNGLSESDRNPRIPSLEHQLCLLDLSSYGESSYLPGLDDSDIRNAVIFSTEALRRYDSRLLPQFGLLGSICSTEESLVTANKDPRLFLNTNVPFSAFICGLQGSGKSHTISCLLESSLIKAPILGVLQQPLSVLVLHFCQYTSRSSFQPCEAAFLAYHHPSFREYTGVSSIHIMVSPSNYHDLNTSYSYIPGVDIRPFKLKTKHLNVSSMLTLMSVDQTEAPPLYIGQITRILREIATTSPGEFSYPKFKEAIEACDLTPAQKGPLQQRLDLLESFLDLDDSAVDYSFEAGSITIVDLSCPFVDTNTACVLFNICIGIYLESNPTVGKLIAVDEAHKYMTNTPAAKALTERLLTVIRLQRHYGARVIISTQEPTISPRLIDLCSIIIIHRFSSPEWFDVVRKHVSIAETDKAGLENLFERIVTLRPGEALLFAPSTILTKREGNVDVFVQLSSNLLKVKIRKRLTWDGGKSVFVCKPEVDS</sequence>
<feature type="compositionally biased region" description="Low complexity" evidence="1">
    <location>
        <begin position="140"/>
        <end position="152"/>
    </location>
</feature>
<name>A0A2J6TFE3_9HELO</name>
<dbReference type="OrthoDB" id="2316594at2759"/>
<protein>
    <recommendedName>
        <fullName evidence="4">P-loop containing nucleoside triphosphate hydrolase protein</fullName>
    </recommendedName>
</protein>
<feature type="compositionally biased region" description="Polar residues" evidence="1">
    <location>
        <begin position="73"/>
        <end position="83"/>
    </location>
</feature>
<dbReference type="InParanoid" id="A0A2J6TFE3"/>
<feature type="compositionally biased region" description="Basic and acidic residues" evidence="1">
    <location>
        <begin position="84"/>
        <end position="93"/>
    </location>
</feature>
<accession>A0A2J6TFE3</accession>
<gene>
    <name evidence="2" type="ORF">K444DRAFT_662736</name>
</gene>
<dbReference type="InterPro" id="IPR027417">
    <property type="entry name" value="P-loop_NTPase"/>
</dbReference>
<evidence type="ECO:0008006" key="4">
    <source>
        <dbReference type="Google" id="ProtNLM"/>
    </source>
</evidence>
<feature type="compositionally biased region" description="Low complexity" evidence="1">
    <location>
        <begin position="96"/>
        <end position="109"/>
    </location>
</feature>
<feature type="region of interest" description="Disordered" evidence="1">
    <location>
        <begin position="72"/>
        <end position="172"/>
    </location>
</feature>